<evidence type="ECO:0000313" key="7">
    <source>
        <dbReference type="EMBL" id="GFO07581.1"/>
    </source>
</evidence>
<dbReference type="InterPro" id="IPR007527">
    <property type="entry name" value="Znf_SWIM"/>
</dbReference>
<dbReference type="InterPro" id="IPR019786">
    <property type="entry name" value="Zinc_finger_PHD-type_CS"/>
</dbReference>
<dbReference type="InterPro" id="IPR048325">
    <property type="entry name" value="ZSWIM3_N"/>
</dbReference>
<feature type="compositionally biased region" description="Low complexity" evidence="5">
    <location>
        <begin position="769"/>
        <end position="784"/>
    </location>
</feature>
<feature type="region of interest" description="Disordered" evidence="5">
    <location>
        <begin position="838"/>
        <end position="861"/>
    </location>
</feature>
<dbReference type="PANTHER" id="PTHR31569">
    <property type="entry name" value="SWIM-TYPE DOMAIN-CONTAINING PROTEIN"/>
    <property type="match status" value="1"/>
</dbReference>
<feature type="compositionally biased region" description="Low complexity" evidence="5">
    <location>
        <begin position="849"/>
        <end position="861"/>
    </location>
</feature>
<keyword evidence="3" id="KW-0862">Zinc</keyword>
<dbReference type="EMBL" id="BLXT01003900">
    <property type="protein sequence ID" value="GFO07581.1"/>
    <property type="molecule type" value="Genomic_DNA"/>
</dbReference>
<dbReference type="Pfam" id="PF21056">
    <property type="entry name" value="ZSWIM1-3_RNaseH-like"/>
    <property type="match status" value="1"/>
</dbReference>
<evidence type="ECO:0000256" key="5">
    <source>
        <dbReference type="SAM" id="MobiDB-lite"/>
    </source>
</evidence>
<keyword evidence="2 4" id="KW-0863">Zinc-finger</keyword>
<feature type="compositionally biased region" description="Gly residues" evidence="5">
    <location>
        <begin position="838"/>
        <end position="848"/>
    </location>
</feature>
<dbReference type="GO" id="GO:0008270">
    <property type="term" value="F:zinc ion binding"/>
    <property type="evidence" value="ECO:0007669"/>
    <property type="project" value="UniProtKB-KW"/>
</dbReference>
<evidence type="ECO:0000259" key="6">
    <source>
        <dbReference type="PROSITE" id="PS50966"/>
    </source>
</evidence>
<dbReference type="InterPro" id="IPR001965">
    <property type="entry name" value="Znf_PHD"/>
</dbReference>
<dbReference type="SMART" id="SM00249">
    <property type="entry name" value="PHD"/>
    <property type="match status" value="1"/>
</dbReference>
<dbReference type="Proteomes" id="UP000735302">
    <property type="component" value="Unassembled WGS sequence"/>
</dbReference>
<protein>
    <submittedName>
        <fullName evidence="7">Zinc finger swim domain-containing protein 3</fullName>
    </submittedName>
</protein>
<reference evidence="7 8" key="1">
    <citation type="journal article" date="2021" name="Elife">
        <title>Chloroplast acquisition without the gene transfer in kleptoplastic sea slugs, Plakobranchus ocellatus.</title>
        <authorList>
            <person name="Maeda T."/>
            <person name="Takahashi S."/>
            <person name="Yoshida T."/>
            <person name="Shimamura S."/>
            <person name="Takaki Y."/>
            <person name="Nagai Y."/>
            <person name="Toyoda A."/>
            <person name="Suzuki Y."/>
            <person name="Arimoto A."/>
            <person name="Ishii H."/>
            <person name="Satoh N."/>
            <person name="Nishiyama T."/>
            <person name="Hasebe M."/>
            <person name="Maruyama T."/>
            <person name="Minagawa J."/>
            <person name="Obokata J."/>
            <person name="Shigenobu S."/>
        </authorList>
    </citation>
    <scope>NUCLEOTIDE SEQUENCE [LARGE SCALE GENOMIC DNA]</scope>
</reference>
<proteinExistence type="predicted"/>
<feature type="domain" description="SWIM-type" evidence="6">
    <location>
        <begin position="565"/>
        <end position="597"/>
    </location>
</feature>
<keyword evidence="1" id="KW-0479">Metal-binding</keyword>
<feature type="region of interest" description="Disordered" evidence="5">
    <location>
        <begin position="769"/>
        <end position="792"/>
    </location>
</feature>
<dbReference type="SUPFAM" id="SSF57903">
    <property type="entry name" value="FYVE/PHD zinc finger"/>
    <property type="match status" value="1"/>
</dbReference>
<sequence>MESFLQQSYKSYAEFNEAFAKFKDDNCVAFRKKSSETYSKANSKTVEKIHPDFVYSRVEFTCTHYGEPKYRGNGIKSRTNPGPEMLVKSFLASYSYKNVADVFILIASRPVDVAKLFSPINLVQAKGCWRNFILYLRHTATGCEASFVLKYNYYDKVLKIHKHHMVHNHPTTPLTYSQEYQVKRLTQTQKEHMKEIVSLNPRNENLQTMLNSKYSKAYTLTEVRSLKHQLKSGGSTDEMAELIDSIEDLQQHGQVKVVVSDNGSGNVLDILAFSTHHMKGLFNKYPEVIYMDGTYKNNKSGFPLYQVMVEDGCGRGRTVFYAFVRQETADILKTMFAIFVDFMGDSNKNISFAMTDKDPNEINAIKDNLPHVSTMLCAFHVHKALKAKIQKLQCTKEVKDRLQQLAYVLVTTNDIATFNRQLRTIEELSADFYSYLQSNWLNCIDSWAYHARLHSRLFFNDTNNKCEGENRRLKEILNTNTSLSVAVRLLFDHAVSQQFEVSAASVVQRTSVQLYRDANPRWQSFYSLFSNYAVQLMIQDHVSCPVNVRVVEDCFECVDASRVVYCVRGRPLSCHCPFFSQTSLPCCHIMTVFSQSYNIAVSDLYENSNRWLRSNAVAEISTAQVAPVQIRQLAGPEARHHRAEVVLGRLSCLLKLCGSMQFEERIGLVEKVVNAWEASQECVVFVNGDVIASATGDVAIGVGGSGVSVADGSDEVADMVSGSDVSPRERGVCAGGNDGSNNSGVVAGSSGDVGGGGSCSGSVVVAGGSGDVGDSSRSSSDDVAGGSGGSCSGSDVAGGSGGSCSGSDVAGGSCSGSDVAGGSGGSCSGSDVAGGSGSVVAGGSGDVGGSSRSSSDDFVGSSGVVSGGSGVVAVSSGDVAGASDDVGDGSWSSGGGGSSSDVIAGGSGVVAGISGDVACGGSAVVTETFRVLRQMDVKVPIVRKRGRPRQLKTRSYKKAKRINFNSDLCYVCFQDEVPRELCIDGRVMNWIGCCRCPRWFHAVCLDVIPESDEWVCKFCCQ</sequence>
<dbReference type="InterPro" id="IPR011011">
    <property type="entry name" value="Znf_FYVE_PHD"/>
</dbReference>
<dbReference type="CDD" id="cd15489">
    <property type="entry name" value="PHD_SF"/>
    <property type="match status" value="1"/>
</dbReference>
<dbReference type="AlphaFoldDB" id="A0AAV4AH05"/>
<name>A0AAV4AH05_9GAST</name>
<dbReference type="InterPro" id="IPR052579">
    <property type="entry name" value="Zinc_finger_SWIM"/>
</dbReference>
<feature type="region of interest" description="Disordered" evidence="5">
    <location>
        <begin position="717"/>
        <end position="747"/>
    </location>
</feature>
<accession>A0AAV4AH05</accession>
<dbReference type="InterPro" id="IPR013083">
    <property type="entry name" value="Znf_RING/FYVE/PHD"/>
</dbReference>
<keyword evidence="8" id="KW-1185">Reference proteome</keyword>
<dbReference type="InterPro" id="IPR048324">
    <property type="entry name" value="ZSWIM1-3_RNaseH-like"/>
</dbReference>
<dbReference type="PROSITE" id="PS01359">
    <property type="entry name" value="ZF_PHD_1"/>
    <property type="match status" value="1"/>
</dbReference>
<comment type="caution">
    <text evidence="7">The sequence shown here is derived from an EMBL/GenBank/DDBJ whole genome shotgun (WGS) entry which is preliminary data.</text>
</comment>
<dbReference type="PROSITE" id="PS50966">
    <property type="entry name" value="ZF_SWIM"/>
    <property type="match status" value="1"/>
</dbReference>
<evidence type="ECO:0000256" key="3">
    <source>
        <dbReference type="ARBA" id="ARBA00022833"/>
    </source>
</evidence>
<evidence type="ECO:0000256" key="2">
    <source>
        <dbReference type="ARBA" id="ARBA00022771"/>
    </source>
</evidence>
<evidence type="ECO:0000256" key="1">
    <source>
        <dbReference type="ARBA" id="ARBA00022723"/>
    </source>
</evidence>
<organism evidence="7 8">
    <name type="scientific">Plakobranchus ocellatus</name>
    <dbReference type="NCBI Taxonomy" id="259542"/>
    <lineage>
        <taxon>Eukaryota</taxon>
        <taxon>Metazoa</taxon>
        <taxon>Spiralia</taxon>
        <taxon>Lophotrochozoa</taxon>
        <taxon>Mollusca</taxon>
        <taxon>Gastropoda</taxon>
        <taxon>Heterobranchia</taxon>
        <taxon>Euthyneura</taxon>
        <taxon>Panpulmonata</taxon>
        <taxon>Sacoglossa</taxon>
        <taxon>Placobranchoidea</taxon>
        <taxon>Plakobranchidae</taxon>
        <taxon>Plakobranchus</taxon>
    </lineage>
</organism>
<dbReference type="PANTHER" id="PTHR31569:SF4">
    <property type="entry name" value="SWIM-TYPE DOMAIN-CONTAINING PROTEIN"/>
    <property type="match status" value="1"/>
</dbReference>
<dbReference type="Pfam" id="PF21599">
    <property type="entry name" value="ZSWIM3_N"/>
    <property type="match status" value="1"/>
</dbReference>
<dbReference type="Gene3D" id="3.30.40.10">
    <property type="entry name" value="Zinc/RING finger domain, C3HC4 (zinc finger)"/>
    <property type="match status" value="1"/>
</dbReference>
<evidence type="ECO:0000256" key="4">
    <source>
        <dbReference type="PROSITE-ProRule" id="PRU00325"/>
    </source>
</evidence>
<gene>
    <name evidence="7" type="ORF">PoB_003408600</name>
</gene>
<evidence type="ECO:0000313" key="8">
    <source>
        <dbReference type="Proteomes" id="UP000735302"/>
    </source>
</evidence>